<organism evidence="1">
    <name type="scientific">bioreactor metagenome</name>
    <dbReference type="NCBI Taxonomy" id="1076179"/>
    <lineage>
        <taxon>unclassified sequences</taxon>
        <taxon>metagenomes</taxon>
        <taxon>ecological metagenomes</taxon>
    </lineage>
</organism>
<evidence type="ECO:0000313" key="1">
    <source>
        <dbReference type="EMBL" id="MPN51268.1"/>
    </source>
</evidence>
<accession>A0A645IJ00</accession>
<protein>
    <recommendedName>
        <fullName evidence="2">ABC transporter ATP-binding protein</fullName>
    </recommendedName>
</protein>
<dbReference type="Gene3D" id="3.40.50.300">
    <property type="entry name" value="P-loop containing nucleotide triphosphate hydrolases"/>
    <property type="match status" value="1"/>
</dbReference>
<gene>
    <name evidence="1" type="ORF">SDC9_198911</name>
</gene>
<comment type="caution">
    <text evidence="1">The sequence shown here is derived from an EMBL/GenBank/DDBJ whole genome shotgun (WGS) entry which is preliminary data.</text>
</comment>
<dbReference type="AlphaFoldDB" id="A0A645IJ00"/>
<dbReference type="EMBL" id="VSSQ01116206">
    <property type="protein sequence ID" value="MPN51268.1"/>
    <property type="molecule type" value="Genomic_DNA"/>
</dbReference>
<dbReference type="SUPFAM" id="SSF52540">
    <property type="entry name" value="P-loop containing nucleoside triphosphate hydrolases"/>
    <property type="match status" value="1"/>
</dbReference>
<proteinExistence type="predicted"/>
<evidence type="ECO:0008006" key="2">
    <source>
        <dbReference type="Google" id="ProtNLM"/>
    </source>
</evidence>
<dbReference type="InterPro" id="IPR027417">
    <property type="entry name" value="P-loop_NTPase"/>
</dbReference>
<reference evidence="1" key="1">
    <citation type="submission" date="2019-08" db="EMBL/GenBank/DDBJ databases">
        <authorList>
            <person name="Kucharzyk K."/>
            <person name="Murdoch R.W."/>
            <person name="Higgins S."/>
            <person name="Loffler F."/>
        </authorList>
    </citation>
    <scope>NUCLEOTIDE SEQUENCE</scope>
</reference>
<sequence>MLKDILKNSKNTIIMITHDPYLIDICDLKINLVEGEITEERGKN</sequence>
<name>A0A645IJ00_9ZZZZ</name>